<dbReference type="STRING" id="454194.PYK22_01755"/>
<name>A0A0B6WWS4_9BACT</name>
<gene>
    <name evidence="3" type="ORF">PYK22_01755</name>
</gene>
<dbReference type="GO" id="GO:0006508">
    <property type="term" value="P:proteolysis"/>
    <property type="evidence" value="ECO:0007669"/>
    <property type="project" value="UniProtKB-KW"/>
</dbReference>
<dbReference type="GO" id="GO:0004252">
    <property type="term" value="F:serine-type endopeptidase activity"/>
    <property type="evidence" value="ECO:0007669"/>
    <property type="project" value="InterPro"/>
</dbReference>
<dbReference type="PRINTS" id="PR00834">
    <property type="entry name" value="PROTEASES2C"/>
</dbReference>
<evidence type="ECO:0000256" key="1">
    <source>
        <dbReference type="SAM" id="SignalP"/>
    </source>
</evidence>
<feature type="chain" id="PRO_5002109944" evidence="1">
    <location>
        <begin position="28"/>
        <end position="419"/>
    </location>
</feature>
<evidence type="ECO:0000259" key="2">
    <source>
        <dbReference type="PROSITE" id="PS50106"/>
    </source>
</evidence>
<dbReference type="Proteomes" id="UP000031518">
    <property type="component" value="Unassembled WGS sequence"/>
</dbReference>
<reference evidence="3 4" key="2">
    <citation type="submission" date="2015-01" db="EMBL/GenBank/DDBJ databases">
        <title>Complete genome sequence of Pyrinomonas methylaliphatogenes type strain K22T.</title>
        <authorList>
            <person name="Lee K.C.Y."/>
            <person name="Power J.F."/>
            <person name="Dunfield P.F."/>
            <person name="Morgan X.C."/>
            <person name="Huttenhower C."/>
            <person name="Stott M.B."/>
        </authorList>
    </citation>
    <scope>NUCLEOTIDE SEQUENCE [LARGE SCALE GENOMIC DNA]</scope>
    <source>
        <strain evidence="3 4">K22</strain>
    </source>
</reference>
<keyword evidence="3" id="KW-0378">Hydrolase</keyword>
<dbReference type="RefSeq" id="WP_157770775.1">
    <property type="nucleotide sequence ID" value="NZ_CBXV010000006.1"/>
</dbReference>
<evidence type="ECO:0000313" key="4">
    <source>
        <dbReference type="Proteomes" id="UP000031518"/>
    </source>
</evidence>
<keyword evidence="3" id="KW-0645">Protease</keyword>
<dbReference type="InterPro" id="IPR001940">
    <property type="entry name" value="Peptidase_S1C"/>
</dbReference>
<evidence type="ECO:0000313" key="3">
    <source>
        <dbReference type="EMBL" id="CDM65748.1"/>
    </source>
</evidence>
<dbReference type="SUPFAM" id="SSF50156">
    <property type="entry name" value="PDZ domain-like"/>
    <property type="match status" value="1"/>
</dbReference>
<dbReference type="SMART" id="SM00228">
    <property type="entry name" value="PDZ"/>
    <property type="match status" value="1"/>
</dbReference>
<dbReference type="InterPro" id="IPR001478">
    <property type="entry name" value="PDZ"/>
</dbReference>
<proteinExistence type="predicted"/>
<keyword evidence="4" id="KW-1185">Reference proteome</keyword>
<feature type="domain" description="PDZ" evidence="2">
    <location>
        <begin position="331"/>
        <end position="404"/>
    </location>
</feature>
<sequence precursor="true">MRSRLKITGLLLAIVALGANAPSSAQTAPGARDKRTSSSDHALTPMASTFKAIRANETDALTVIHRLRGLRLLWWLAREERAPVIFATDRLQVHSNVVAGRALADGTSVVARLPNVEAEFLPLPQTTNLLFPDRSDSEFIVIRPDGAQFNASLVNFDSLTGLSLLKTSTPLFNSRASEATVSLPLKSDARSSSPPHWQTGYTVRLLKPKLAEDGVPPRRRFHLEEIEASIATINRSDSGEITQAFIQAARLSPTFAGAIALAQDGSWLGIVGRARAGEASLIPAQTIKQAIERLSASASARSLKALSDREAKPVIEGGAPNEPPTDSGIEGIILSSQAAAQLGLIRAGLFVLRVRPKSRAECLGLRAGDIIETIDGVRLTPQNWSTFIAHRSGSKTVLGILRDARRIELGFTADSPCQR</sequence>
<dbReference type="InterPro" id="IPR036034">
    <property type="entry name" value="PDZ_sf"/>
</dbReference>
<dbReference type="EMBL" id="CBXV010000006">
    <property type="protein sequence ID" value="CDM65748.1"/>
    <property type="molecule type" value="Genomic_DNA"/>
</dbReference>
<keyword evidence="1" id="KW-0732">Signal</keyword>
<protein>
    <submittedName>
        <fullName evidence="3">Trypsin-like serine protease with C-terminal PDZ domain</fullName>
    </submittedName>
</protein>
<dbReference type="AlphaFoldDB" id="A0A0B6WWS4"/>
<dbReference type="PROSITE" id="PS50106">
    <property type="entry name" value="PDZ"/>
    <property type="match status" value="1"/>
</dbReference>
<reference evidence="3 4" key="1">
    <citation type="submission" date="2013-12" db="EMBL/GenBank/DDBJ databases">
        <authorList>
            <person name="Stott M."/>
        </authorList>
    </citation>
    <scope>NUCLEOTIDE SEQUENCE [LARGE SCALE GENOMIC DNA]</scope>
    <source>
        <strain evidence="3 4">K22</strain>
    </source>
</reference>
<feature type="signal peptide" evidence="1">
    <location>
        <begin position="1"/>
        <end position="27"/>
    </location>
</feature>
<dbReference type="OrthoDB" id="9795827at2"/>
<dbReference type="Gene3D" id="2.30.42.10">
    <property type="match status" value="1"/>
</dbReference>
<accession>A0A0B6WWS4</accession>
<organism evidence="3 4">
    <name type="scientific">Pyrinomonas methylaliphatogenes</name>
    <dbReference type="NCBI Taxonomy" id="454194"/>
    <lineage>
        <taxon>Bacteria</taxon>
        <taxon>Pseudomonadati</taxon>
        <taxon>Acidobacteriota</taxon>
        <taxon>Blastocatellia</taxon>
        <taxon>Blastocatellales</taxon>
        <taxon>Pyrinomonadaceae</taxon>
        <taxon>Pyrinomonas</taxon>
    </lineage>
</organism>